<name>A0A9W4FFE3_9MYCO</name>
<evidence type="ECO:0000313" key="2">
    <source>
        <dbReference type="EMBL" id="BBY93102.1"/>
    </source>
</evidence>
<proteinExistence type="predicted"/>
<protein>
    <submittedName>
        <fullName evidence="2">Alpha/beta hydrolase</fullName>
    </submittedName>
</protein>
<reference evidence="2 3" key="1">
    <citation type="journal article" date="2019" name="Emerg. Microbes Infect.">
        <title>Comprehensive subspecies identification of 175 nontuberculous mycobacteria species based on 7547 genomic profiles.</title>
        <authorList>
            <person name="Matsumoto Y."/>
            <person name="Kinjo T."/>
            <person name="Motooka D."/>
            <person name="Nabeya D."/>
            <person name="Jung N."/>
            <person name="Uechi K."/>
            <person name="Horii T."/>
            <person name="Iida T."/>
            <person name="Fujita J."/>
            <person name="Nakamura S."/>
        </authorList>
    </citation>
    <scope>NUCLEOTIDE SEQUENCE [LARGE SCALE GENOMIC DNA]</scope>
    <source>
        <strain evidence="2 3">JCM 6399</strain>
    </source>
</reference>
<sequence length="420" mass="45017">MTMNAKRRRAHDKLAALPGVRAVRRPVGSGQDGADEEFDLYYVRAGRKSAHPLVVIPGGPGAASVALYRGFRRRAAAEGLDVIMVEHRGVGLSRHDDRGADLPPEALTIGQAVDDVAAVLDDAGVDKAVVYGTSYGTYLAAGFGVRHPQRVHAMVLDSPVLSAQDIDAVREAARSLLWNGEDPETADLAPKVRRLVGDNQLTPAATQLAIAVYGLAGPALLRRQLDLLLTGKHWLWSGMAHATRLVLERKAPYRNEPDLVNRIAYRELNYGATPDGKPFDPAVAYREADTGTTEFDAEPFDLVAQMPNFTWPTVVISGGRDLITPPTVAQRVASLIPNAVLVNLATAGHSIVDLRESAALDVVKEIYDGTFHTLPEREAALDSKPAGLGVRALVWGIEAAAALESVVPAAIPRTVRRATS</sequence>
<evidence type="ECO:0000313" key="3">
    <source>
        <dbReference type="Proteomes" id="UP000465785"/>
    </source>
</evidence>
<dbReference type="AlphaFoldDB" id="A0A9W4FFE3"/>
<dbReference type="PANTHER" id="PTHR43433">
    <property type="entry name" value="HYDROLASE, ALPHA/BETA FOLD FAMILY PROTEIN"/>
    <property type="match status" value="1"/>
</dbReference>
<dbReference type="Pfam" id="PF00561">
    <property type="entry name" value="Abhydrolase_1"/>
    <property type="match status" value="1"/>
</dbReference>
<dbReference type="InterPro" id="IPR000073">
    <property type="entry name" value="AB_hydrolase_1"/>
</dbReference>
<dbReference type="SUPFAM" id="SSF53474">
    <property type="entry name" value="alpha/beta-Hydrolases"/>
    <property type="match status" value="1"/>
</dbReference>
<dbReference type="Proteomes" id="UP000465785">
    <property type="component" value="Chromosome"/>
</dbReference>
<feature type="domain" description="AB hydrolase-1" evidence="1">
    <location>
        <begin position="52"/>
        <end position="353"/>
    </location>
</feature>
<accession>A0A9W4FFE3</accession>
<keyword evidence="3" id="KW-1185">Reference proteome</keyword>
<gene>
    <name evidence="2" type="ORF">MGALJ_27710</name>
</gene>
<dbReference type="EMBL" id="AP022601">
    <property type="protein sequence ID" value="BBY93102.1"/>
    <property type="molecule type" value="Genomic_DNA"/>
</dbReference>
<dbReference type="RefSeq" id="WP_163730100.1">
    <property type="nucleotide sequence ID" value="NZ_AP022601.1"/>
</dbReference>
<dbReference type="InterPro" id="IPR050471">
    <property type="entry name" value="AB_hydrolase"/>
</dbReference>
<dbReference type="InterPro" id="IPR029058">
    <property type="entry name" value="AB_hydrolase_fold"/>
</dbReference>
<dbReference type="KEGG" id="mgau:MGALJ_27710"/>
<keyword evidence="2" id="KW-0378">Hydrolase</keyword>
<dbReference type="GO" id="GO:0016787">
    <property type="term" value="F:hydrolase activity"/>
    <property type="evidence" value="ECO:0007669"/>
    <property type="project" value="UniProtKB-KW"/>
</dbReference>
<evidence type="ECO:0000259" key="1">
    <source>
        <dbReference type="Pfam" id="PF00561"/>
    </source>
</evidence>
<dbReference type="Gene3D" id="3.40.50.1820">
    <property type="entry name" value="alpha/beta hydrolase"/>
    <property type="match status" value="1"/>
</dbReference>
<organism evidence="2 3">
    <name type="scientific">Mycobacterium gallinarum</name>
    <dbReference type="NCBI Taxonomy" id="39689"/>
    <lineage>
        <taxon>Bacteria</taxon>
        <taxon>Bacillati</taxon>
        <taxon>Actinomycetota</taxon>
        <taxon>Actinomycetes</taxon>
        <taxon>Mycobacteriales</taxon>
        <taxon>Mycobacteriaceae</taxon>
        <taxon>Mycobacterium</taxon>
    </lineage>
</organism>
<dbReference type="PANTHER" id="PTHR43433:SF5">
    <property type="entry name" value="AB HYDROLASE-1 DOMAIN-CONTAINING PROTEIN"/>
    <property type="match status" value="1"/>
</dbReference>